<dbReference type="Gramene" id="TRITD3Bv1G139740.3">
    <property type="protein sequence ID" value="TRITD3Bv1G139740.3"/>
    <property type="gene ID" value="TRITD3Bv1G139740"/>
</dbReference>
<dbReference type="Proteomes" id="UP000324705">
    <property type="component" value="Chromosome 3B"/>
</dbReference>
<dbReference type="Gene3D" id="2.40.50.140">
    <property type="entry name" value="Nucleic acid-binding proteins"/>
    <property type="match status" value="1"/>
</dbReference>
<evidence type="ECO:0000259" key="11">
    <source>
        <dbReference type="Pfam" id="PF18311"/>
    </source>
</evidence>
<feature type="domain" description="K Homology" evidence="10">
    <location>
        <begin position="169"/>
        <end position="217"/>
    </location>
</feature>
<evidence type="ECO:0000256" key="4">
    <source>
        <dbReference type="ARBA" id="ARBA00022490"/>
    </source>
</evidence>
<evidence type="ECO:0000259" key="10">
    <source>
        <dbReference type="Pfam" id="PF15985"/>
    </source>
</evidence>
<protein>
    <recommendedName>
        <fullName evidence="9">Ribosomal RNA-processing protein 40</fullName>
    </recommendedName>
</protein>
<name>A0A9R1QL68_TRITD</name>
<gene>
    <name evidence="12" type="ORF">TRITD_3Bv1G139740</name>
</gene>
<evidence type="ECO:0000256" key="1">
    <source>
        <dbReference type="ARBA" id="ARBA00004496"/>
    </source>
</evidence>
<dbReference type="GO" id="GO:0005730">
    <property type="term" value="C:nucleolus"/>
    <property type="evidence" value="ECO:0007669"/>
    <property type="project" value="UniProtKB-SubCell"/>
</dbReference>
<reference evidence="12 13" key="1">
    <citation type="submission" date="2017-09" db="EMBL/GenBank/DDBJ databases">
        <authorList>
            <consortium name="International Durum Wheat Genome Sequencing Consortium (IDWGSC)"/>
            <person name="Milanesi L."/>
        </authorList>
    </citation>
    <scope>NUCLEOTIDE SEQUENCE [LARGE SCALE GENOMIC DNA]</scope>
    <source>
        <strain evidence="13">cv. Svevo</strain>
    </source>
</reference>
<dbReference type="Pfam" id="PF15985">
    <property type="entry name" value="KH_6"/>
    <property type="match status" value="1"/>
</dbReference>
<keyword evidence="13" id="KW-1185">Reference proteome</keyword>
<dbReference type="FunFam" id="2.40.50.100:FF:000054">
    <property type="entry name" value="Exosome complex exonuclease RRP40"/>
    <property type="match status" value="1"/>
</dbReference>
<accession>A0A9R1QL68</accession>
<dbReference type="InterPro" id="IPR037319">
    <property type="entry name" value="Rrp40_S1"/>
</dbReference>
<dbReference type="OMA" id="WIKGINV"/>
<dbReference type="GO" id="GO:0000176">
    <property type="term" value="C:nuclear exosome (RNase complex)"/>
    <property type="evidence" value="ECO:0007669"/>
    <property type="project" value="TreeGrafter"/>
</dbReference>
<dbReference type="GO" id="GO:0071038">
    <property type="term" value="P:TRAMP-dependent tRNA surveillance pathway"/>
    <property type="evidence" value="ECO:0007669"/>
    <property type="project" value="TreeGrafter"/>
</dbReference>
<evidence type="ECO:0000313" key="13">
    <source>
        <dbReference type="Proteomes" id="UP000324705"/>
    </source>
</evidence>
<dbReference type="GO" id="GO:0000177">
    <property type="term" value="C:cytoplasmic exosome (RNase complex)"/>
    <property type="evidence" value="ECO:0007669"/>
    <property type="project" value="TreeGrafter"/>
</dbReference>
<sequence>MESRKPQRSALVDSYVVPGDVILDLADMTNQTIKLGAGLRQDCDTIQATSAGRLRLSKPNKYWVENSQKRLFIQCLLFFWQYVPSVEDTVLGIVVDTKPDNFLVDIKGPNLAFLPVLSFEGGTRRNIPKFEIGTLIYARVVKANSIMNPELSCMDASGKAAEFGQLKSGYTFETSTGLARMLLSSPTCPLLEALGKKLSFEIAVGLNGRVWVNAPSPSNVIVVSSAIKESESYSRLQQKTMVEKLLAKLS</sequence>
<evidence type="ECO:0000256" key="2">
    <source>
        <dbReference type="ARBA" id="ARBA00004604"/>
    </source>
</evidence>
<evidence type="ECO:0000256" key="8">
    <source>
        <dbReference type="ARBA" id="ARBA00023242"/>
    </source>
</evidence>
<dbReference type="InterPro" id="IPR049469">
    <property type="entry name" value="RRP40_KH-I"/>
</dbReference>
<dbReference type="Gene3D" id="3.30.1370.10">
    <property type="entry name" value="K Homology domain, type 1"/>
    <property type="match status" value="1"/>
</dbReference>
<dbReference type="Pfam" id="PF21262">
    <property type="entry name" value="RRP40_S1"/>
    <property type="match status" value="1"/>
</dbReference>
<dbReference type="PANTHER" id="PTHR21321:SF1">
    <property type="entry name" value="EXOSOME COMPLEX COMPONENT RRP40"/>
    <property type="match status" value="1"/>
</dbReference>
<dbReference type="Pfam" id="PF18311">
    <property type="entry name" value="Rrp40_N"/>
    <property type="match status" value="1"/>
</dbReference>
<dbReference type="GO" id="GO:0071051">
    <property type="term" value="P:poly(A)-dependent snoRNA 3'-end processing"/>
    <property type="evidence" value="ECO:0007669"/>
    <property type="project" value="TreeGrafter"/>
</dbReference>
<dbReference type="GO" id="GO:0034475">
    <property type="term" value="P:U4 snRNA 3'-end processing"/>
    <property type="evidence" value="ECO:0007669"/>
    <property type="project" value="TreeGrafter"/>
</dbReference>
<evidence type="ECO:0000313" key="12">
    <source>
        <dbReference type="EMBL" id="VAH78053.1"/>
    </source>
</evidence>
<organism evidence="12 13">
    <name type="scientific">Triticum turgidum subsp. durum</name>
    <name type="common">Durum wheat</name>
    <name type="synonym">Triticum durum</name>
    <dbReference type="NCBI Taxonomy" id="4567"/>
    <lineage>
        <taxon>Eukaryota</taxon>
        <taxon>Viridiplantae</taxon>
        <taxon>Streptophyta</taxon>
        <taxon>Embryophyta</taxon>
        <taxon>Tracheophyta</taxon>
        <taxon>Spermatophyta</taxon>
        <taxon>Magnoliopsida</taxon>
        <taxon>Liliopsida</taxon>
        <taxon>Poales</taxon>
        <taxon>Poaceae</taxon>
        <taxon>BOP clade</taxon>
        <taxon>Pooideae</taxon>
        <taxon>Triticodae</taxon>
        <taxon>Triticeae</taxon>
        <taxon>Triticinae</taxon>
        <taxon>Triticum</taxon>
    </lineage>
</organism>
<dbReference type="Gene3D" id="2.40.50.100">
    <property type="match status" value="1"/>
</dbReference>
<keyword evidence="8" id="KW-0539">Nucleus</keyword>
<keyword evidence="6" id="KW-0271">Exosome</keyword>
<feature type="domain" description="Exosome complex exonuclease Rrp40 N-terminal" evidence="11">
    <location>
        <begin position="33"/>
        <end position="70"/>
    </location>
</feature>
<dbReference type="PANTHER" id="PTHR21321">
    <property type="entry name" value="PNAS-3 RELATED"/>
    <property type="match status" value="1"/>
</dbReference>
<keyword evidence="5" id="KW-0698">rRNA processing</keyword>
<dbReference type="GO" id="GO:0071034">
    <property type="term" value="P:CUT catabolic process"/>
    <property type="evidence" value="ECO:0007669"/>
    <property type="project" value="TreeGrafter"/>
</dbReference>
<dbReference type="GO" id="GO:0000467">
    <property type="term" value="P:exonucleolytic trimming to generate mature 3'-end of 5.8S rRNA from tricistronic rRNA transcript (SSU-rRNA, 5.8S rRNA, LSU-rRNA)"/>
    <property type="evidence" value="ECO:0007669"/>
    <property type="project" value="TreeGrafter"/>
</dbReference>
<dbReference type="GO" id="GO:0071035">
    <property type="term" value="P:nuclear polyadenylation-dependent rRNA catabolic process"/>
    <property type="evidence" value="ECO:0007669"/>
    <property type="project" value="TreeGrafter"/>
</dbReference>
<dbReference type="EMBL" id="LT934116">
    <property type="protein sequence ID" value="VAH78053.1"/>
    <property type="molecule type" value="Genomic_DNA"/>
</dbReference>
<dbReference type="InterPro" id="IPR026699">
    <property type="entry name" value="Exosome_RNA_bind1/RRP40/RRP4"/>
</dbReference>
<keyword evidence="7" id="KW-0694">RNA-binding</keyword>
<dbReference type="InterPro" id="IPR012340">
    <property type="entry name" value="NA-bd_OB-fold"/>
</dbReference>
<evidence type="ECO:0000256" key="3">
    <source>
        <dbReference type="ARBA" id="ARBA00007841"/>
    </source>
</evidence>
<evidence type="ECO:0000256" key="5">
    <source>
        <dbReference type="ARBA" id="ARBA00022552"/>
    </source>
</evidence>
<dbReference type="InterPro" id="IPR036612">
    <property type="entry name" value="KH_dom_type_1_sf"/>
</dbReference>
<evidence type="ECO:0000256" key="7">
    <source>
        <dbReference type="ARBA" id="ARBA00022884"/>
    </source>
</evidence>
<keyword evidence="4" id="KW-0963">Cytoplasm</keyword>
<dbReference type="FunFam" id="3.30.1370.10:FF:000038">
    <property type="entry name" value="exosome complex component RRP40"/>
    <property type="match status" value="1"/>
</dbReference>
<dbReference type="InterPro" id="IPR041054">
    <property type="entry name" value="Rrp40_N_euk"/>
</dbReference>
<evidence type="ECO:0000256" key="9">
    <source>
        <dbReference type="ARBA" id="ARBA00030615"/>
    </source>
</evidence>
<dbReference type="InterPro" id="IPR004088">
    <property type="entry name" value="KH_dom_type_1"/>
</dbReference>
<dbReference type="CDD" id="cd05790">
    <property type="entry name" value="S1_Rrp40"/>
    <property type="match status" value="1"/>
</dbReference>
<dbReference type="SUPFAM" id="SSF54791">
    <property type="entry name" value="Eukaryotic type KH-domain (KH-domain type I)"/>
    <property type="match status" value="1"/>
</dbReference>
<evidence type="ECO:0000256" key="6">
    <source>
        <dbReference type="ARBA" id="ARBA00022835"/>
    </source>
</evidence>
<dbReference type="AlphaFoldDB" id="A0A9R1QL68"/>
<dbReference type="FunFam" id="2.40.50.140:FF:000127">
    <property type="entry name" value="Exosome complex component RRP40"/>
    <property type="match status" value="1"/>
</dbReference>
<dbReference type="CDD" id="cd22526">
    <property type="entry name" value="KH-I_Rrp40"/>
    <property type="match status" value="1"/>
</dbReference>
<proteinExistence type="inferred from homology"/>
<comment type="similarity">
    <text evidence="3">Belongs to the RRP40 family.</text>
</comment>
<dbReference type="SUPFAM" id="SSF50249">
    <property type="entry name" value="Nucleic acid-binding proteins"/>
    <property type="match status" value="1"/>
</dbReference>
<comment type="subcellular location">
    <subcellularLocation>
        <location evidence="1">Cytoplasm</location>
    </subcellularLocation>
    <subcellularLocation>
        <location evidence="2">Nucleus</location>
        <location evidence="2">Nucleolus</location>
    </subcellularLocation>
</comment>
<dbReference type="SUPFAM" id="SSF110324">
    <property type="entry name" value="Ribosomal L27 protein-like"/>
    <property type="match status" value="1"/>
</dbReference>
<dbReference type="GO" id="GO:0003723">
    <property type="term" value="F:RNA binding"/>
    <property type="evidence" value="ECO:0007669"/>
    <property type="project" value="UniProtKB-KW"/>
</dbReference>